<dbReference type="RefSeq" id="WP_058847354.1">
    <property type="nucleotide sequence ID" value="NZ_LOCL01000030.1"/>
</dbReference>
<keyword evidence="1" id="KW-0472">Membrane</keyword>
<accession>A0A0W7X6G8</accession>
<dbReference type="AlphaFoldDB" id="A0A0W7X6G8"/>
<sequence length="70" mass="7019">MIRALTAAGGLILALVCIAAVGFAAAIAAATWGDRHPHRLTTTARALALAVAGLCILLAATSYLAEAFLS</sequence>
<name>A0A0W7X6G8_9ACTN</name>
<protein>
    <submittedName>
        <fullName evidence="2">Uncharacterized protein</fullName>
    </submittedName>
</protein>
<evidence type="ECO:0000313" key="2">
    <source>
        <dbReference type="EMBL" id="KUF18445.1"/>
    </source>
</evidence>
<evidence type="ECO:0000256" key="1">
    <source>
        <dbReference type="SAM" id="Phobius"/>
    </source>
</evidence>
<reference evidence="2 3" key="1">
    <citation type="submission" date="2015-12" db="EMBL/GenBank/DDBJ databases">
        <title>Draft genome sequence of Streptomyces silvensis ATCC 53525, a producer of novel hormone antagonists.</title>
        <authorList>
            <person name="Johnston C.W."/>
            <person name="Li Y."/>
            <person name="Magarvey N.A."/>
        </authorList>
    </citation>
    <scope>NUCLEOTIDE SEQUENCE [LARGE SCALE GENOMIC DNA]</scope>
    <source>
        <strain evidence="2 3">ATCC 53525</strain>
    </source>
</reference>
<organism evidence="2 3">
    <name type="scientific">Streptomyces silvensis</name>
    <dbReference type="NCBI Taxonomy" id="1765722"/>
    <lineage>
        <taxon>Bacteria</taxon>
        <taxon>Bacillati</taxon>
        <taxon>Actinomycetota</taxon>
        <taxon>Actinomycetes</taxon>
        <taxon>Kitasatosporales</taxon>
        <taxon>Streptomycetaceae</taxon>
        <taxon>Streptomyces</taxon>
    </lineage>
</organism>
<comment type="caution">
    <text evidence="2">The sequence shown here is derived from an EMBL/GenBank/DDBJ whole genome shotgun (WGS) entry which is preliminary data.</text>
</comment>
<evidence type="ECO:0000313" key="3">
    <source>
        <dbReference type="Proteomes" id="UP000054804"/>
    </source>
</evidence>
<dbReference type="EMBL" id="LOCL01000030">
    <property type="protein sequence ID" value="KUF18445.1"/>
    <property type="molecule type" value="Genomic_DNA"/>
</dbReference>
<proteinExistence type="predicted"/>
<gene>
    <name evidence="2" type="ORF">AT728_19050</name>
</gene>
<keyword evidence="3" id="KW-1185">Reference proteome</keyword>
<keyword evidence="1" id="KW-1133">Transmembrane helix</keyword>
<dbReference type="STRING" id="1765722.AT728_19050"/>
<keyword evidence="1" id="KW-0812">Transmembrane</keyword>
<dbReference type="Proteomes" id="UP000054804">
    <property type="component" value="Unassembled WGS sequence"/>
</dbReference>
<feature type="transmembrane region" description="Helical" evidence="1">
    <location>
        <begin position="44"/>
        <end position="65"/>
    </location>
</feature>